<sequence length="195" mass="21918">MLVVPGSKYFSNCHNGRLLQQCWKDWHLIICILIQVSPFVVGACLYLNNSATISFVFINTNLMLISQPLAITQKASAYHVTLSVTVASLSLAAYLYILTTQRLKRSRRNLNLSRGQKDRCLEMRLLCFSLIEFVVFVLNCIISIMLSVFAEQHGSTVVKEIWALGTDLMCLVSPWGLIITSNTVRQLVFGLRSGE</sequence>
<gene>
    <name evidence="2" type="ORF">GPUH_LOCUS22667</name>
</gene>
<dbReference type="Proteomes" id="UP000271098">
    <property type="component" value="Unassembled WGS sequence"/>
</dbReference>
<protein>
    <submittedName>
        <fullName evidence="4">Serpentine receptor class gamma</fullName>
    </submittedName>
</protein>
<reference evidence="4" key="1">
    <citation type="submission" date="2016-06" db="UniProtKB">
        <authorList>
            <consortium name="WormBaseParasite"/>
        </authorList>
    </citation>
    <scope>IDENTIFICATION</scope>
</reference>
<dbReference type="EMBL" id="UYRT01095649">
    <property type="protein sequence ID" value="VDN40371.1"/>
    <property type="molecule type" value="Genomic_DNA"/>
</dbReference>
<dbReference type="WBParaSite" id="GPUH_0002269401-mRNA-1">
    <property type="protein sequence ID" value="GPUH_0002269401-mRNA-1"/>
    <property type="gene ID" value="GPUH_0002269401"/>
</dbReference>
<feature type="transmembrane region" description="Helical" evidence="1">
    <location>
        <begin position="26"/>
        <end position="46"/>
    </location>
</feature>
<feature type="transmembrane region" description="Helical" evidence="1">
    <location>
        <begin position="53"/>
        <end position="71"/>
    </location>
</feature>
<feature type="transmembrane region" description="Helical" evidence="1">
    <location>
        <begin position="161"/>
        <end position="179"/>
    </location>
</feature>
<evidence type="ECO:0000256" key="1">
    <source>
        <dbReference type="SAM" id="Phobius"/>
    </source>
</evidence>
<keyword evidence="1" id="KW-0472">Membrane</keyword>
<dbReference type="Pfam" id="PF10323">
    <property type="entry name" value="7TM_GPCR_Srv"/>
    <property type="match status" value="1"/>
</dbReference>
<feature type="transmembrane region" description="Helical" evidence="1">
    <location>
        <begin position="77"/>
        <end position="98"/>
    </location>
</feature>
<proteinExistence type="predicted"/>
<evidence type="ECO:0000313" key="3">
    <source>
        <dbReference type="Proteomes" id="UP000271098"/>
    </source>
</evidence>
<evidence type="ECO:0000313" key="2">
    <source>
        <dbReference type="EMBL" id="VDN40371.1"/>
    </source>
</evidence>
<dbReference type="AlphaFoldDB" id="A0A183ENX6"/>
<dbReference type="InterPro" id="IPR019426">
    <property type="entry name" value="7TM_GPCR_serpentine_rcpt_Srv"/>
</dbReference>
<reference evidence="2 3" key="2">
    <citation type="submission" date="2018-11" db="EMBL/GenBank/DDBJ databases">
        <authorList>
            <consortium name="Pathogen Informatics"/>
        </authorList>
    </citation>
    <scope>NUCLEOTIDE SEQUENCE [LARGE SCALE GENOMIC DNA]</scope>
</reference>
<name>A0A183ENX6_9BILA</name>
<feature type="transmembrane region" description="Helical" evidence="1">
    <location>
        <begin position="125"/>
        <end position="149"/>
    </location>
</feature>
<organism evidence="4">
    <name type="scientific">Gongylonema pulchrum</name>
    <dbReference type="NCBI Taxonomy" id="637853"/>
    <lineage>
        <taxon>Eukaryota</taxon>
        <taxon>Metazoa</taxon>
        <taxon>Ecdysozoa</taxon>
        <taxon>Nematoda</taxon>
        <taxon>Chromadorea</taxon>
        <taxon>Rhabditida</taxon>
        <taxon>Spirurina</taxon>
        <taxon>Spiruromorpha</taxon>
        <taxon>Spiruroidea</taxon>
        <taxon>Gongylonematidae</taxon>
        <taxon>Gongylonema</taxon>
    </lineage>
</organism>
<keyword evidence="1" id="KW-0812">Transmembrane</keyword>
<evidence type="ECO:0000313" key="4">
    <source>
        <dbReference type="WBParaSite" id="GPUH_0002269401-mRNA-1"/>
    </source>
</evidence>
<accession>A0A183ENX6</accession>
<keyword evidence="1" id="KW-1133">Transmembrane helix</keyword>
<keyword evidence="3" id="KW-1185">Reference proteome</keyword>